<evidence type="ECO:0000313" key="10">
    <source>
        <dbReference type="EMBL" id="EEX76059.1"/>
    </source>
</evidence>
<keyword evidence="2 7" id="KW-0813">Transport</keyword>
<dbReference type="GO" id="GO:0005886">
    <property type="term" value="C:plasma membrane"/>
    <property type="evidence" value="ECO:0007669"/>
    <property type="project" value="UniProtKB-SubCell"/>
</dbReference>
<reference evidence="10 11" key="1">
    <citation type="submission" date="2009-09" db="EMBL/GenBank/DDBJ databases">
        <authorList>
            <person name="Weinstock G."/>
            <person name="Sodergren E."/>
            <person name="Clifton S."/>
            <person name="Fulton L."/>
            <person name="Fulton B."/>
            <person name="Courtney L."/>
            <person name="Fronick C."/>
            <person name="Harrison M."/>
            <person name="Strong C."/>
            <person name="Farmer C."/>
            <person name="Delahaunty K."/>
            <person name="Markovic C."/>
            <person name="Hall O."/>
            <person name="Minx P."/>
            <person name="Tomlinson C."/>
            <person name="Mitreva M."/>
            <person name="Nelson J."/>
            <person name="Hou S."/>
            <person name="Wollam A."/>
            <person name="Pepin K.H."/>
            <person name="Johnson M."/>
            <person name="Bhonagiri V."/>
            <person name="Nash W.E."/>
            <person name="Warren W."/>
            <person name="Chinwalla A."/>
            <person name="Mardis E.R."/>
            <person name="Wilson R.K."/>
        </authorList>
    </citation>
    <scope>NUCLEOTIDE SEQUENCE [LARGE SCALE GENOMIC DNA]</scope>
    <source>
        <strain evidence="10">ATCC 35185</strain>
        <strain evidence="11">ATCC 35185 / DSM 20758 / VPI D19B-28</strain>
    </source>
</reference>
<dbReference type="OrthoDB" id="9773221at2"/>
<sequence>MAQILLRRLLMMLVILFLLSVITFILMHTSDSDPVKLYMIRSGIIPTPELIAEVRVRYGLDEPIWVQYFVWLRDLLTGDLGYSLLFSMPVATLLKDAIPNTILLAISAMGLSILISVPLAVLAFRFYARPLDLIIRFGSFFGITIPTIWLSLIFIYIFSVKLSLIPIHTTGLTGLILPSLVLSFYYMGLYVRRLRGALLEEHQKDYVTGARALGLSDSRILWRYIMPNALPNIITMFGLSFGSLLGGTVVIEAIFGWRGMGFLMVEAIKNNDFTLMQAYVLWGAGIFILVNLAADILCLWLNPKVREQEVG</sequence>
<keyword evidence="6 7" id="KW-0472">Membrane</keyword>
<dbReference type="Pfam" id="PF19300">
    <property type="entry name" value="BPD_transp_1_N"/>
    <property type="match status" value="1"/>
</dbReference>
<evidence type="ECO:0000256" key="5">
    <source>
        <dbReference type="ARBA" id="ARBA00022989"/>
    </source>
</evidence>
<keyword evidence="4 7" id="KW-0812">Transmembrane</keyword>
<dbReference type="Proteomes" id="UP000003505">
    <property type="component" value="Unassembled WGS sequence"/>
</dbReference>
<dbReference type="CDD" id="cd06261">
    <property type="entry name" value="TM_PBP2"/>
    <property type="match status" value="1"/>
</dbReference>
<dbReference type="EMBL" id="ACKP02000054">
    <property type="protein sequence ID" value="EEX76059.1"/>
    <property type="molecule type" value="Genomic_DNA"/>
</dbReference>
<dbReference type="InterPro" id="IPR035906">
    <property type="entry name" value="MetI-like_sf"/>
</dbReference>
<evidence type="ECO:0000256" key="2">
    <source>
        <dbReference type="ARBA" id="ARBA00022448"/>
    </source>
</evidence>
<gene>
    <name evidence="9" type="ordered locus">Selsp_2079</name>
    <name evidence="10" type="ORF">SELSPUOL_02554</name>
</gene>
<dbReference type="InterPro" id="IPR045621">
    <property type="entry name" value="BPD_transp_1_N"/>
</dbReference>
<dbReference type="SUPFAM" id="SSF161098">
    <property type="entry name" value="MetI-like"/>
    <property type="match status" value="1"/>
</dbReference>
<accession>C9LYJ3</accession>
<dbReference type="GO" id="GO:0055085">
    <property type="term" value="P:transmembrane transport"/>
    <property type="evidence" value="ECO:0007669"/>
    <property type="project" value="InterPro"/>
</dbReference>
<evidence type="ECO:0000313" key="11">
    <source>
        <dbReference type="Proteomes" id="UP000003505"/>
    </source>
</evidence>
<protein>
    <submittedName>
        <fullName evidence="10">ABC transporter, permease protein</fullName>
    </submittedName>
    <submittedName>
        <fullName evidence="9">ABC-type transporter, integral membrane subunit</fullName>
    </submittedName>
</protein>
<dbReference type="PANTHER" id="PTHR43163">
    <property type="entry name" value="DIPEPTIDE TRANSPORT SYSTEM PERMEASE PROTEIN DPPB-RELATED"/>
    <property type="match status" value="1"/>
</dbReference>
<name>C9LYJ3_SELS3</name>
<comment type="subcellular location">
    <subcellularLocation>
        <location evidence="1 7">Cell membrane</location>
        <topology evidence="1 7">Multi-pass membrane protein</topology>
    </subcellularLocation>
</comment>
<evidence type="ECO:0000256" key="3">
    <source>
        <dbReference type="ARBA" id="ARBA00022475"/>
    </source>
</evidence>
<evidence type="ECO:0000256" key="6">
    <source>
        <dbReference type="ARBA" id="ARBA00023136"/>
    </source>
</evidence>
<organism evidence="10 11">
    <name type="scientific">Selenomonas sputigena (strain ATCC 35185 / DSM 20758 / CCUG 44933 / VPI D19B-28)</name>
    <dbReference type="NCBI Taxonomy" id="546271"/>
    <lineage>
        <taxon>Bacteria</taxon>
        <taxon>Bacillati</taxon>
        <taxon>Bacillota</taxon>
        <taxon>Negativicutes</taxon>
        <taxon>Selenomonadales</taxon>
        <taxon>Selenomonadaceae</taxon>
        <taxon>Selenomonas</taxon>
    </lineage>
</organism>
<dbReference type="STRING" id="546271.Selsp_2079"/>
<dbReference type="Proteomes" id="UP000011124">
    <property type="component" value="Chromosome"/>
</dbReference>
<dbReference type="AlphaFoldDB" id="C9LYJ3"/>
<dbReference type="Pfam" id="PF00528">
    <property type="entry name" value="BPD_transp_1"/>
    <property type="match status" value="1"/>
</dbReference>
<proteinExistence type="inferred from homology"/>
<feature type="transmembrane region" description="Helical" evidence="7">
    <location>
        <begin position="9"/>
        <end position="29"/>
    </location>
</feature>
<dbReference type="InterPro" id="IPR000515">
    <property type="entry name" value="MetI-like"/>
</dbReference>
<comment type="similarity">
    <text evidence="7">Belongs to the binding-protein-dependent transport system permease family.</text>
</comment>
<dbReference type="EMBL" id="CP002637">
    <property type="protein sequence ID" value="AEC01026.1"/>
    <property type="molecule type" value="Genomic_DNA"/>
</dbReference>
<feature type="transmembrane region" description="Helical" evidence="7">
    <location>
        <begin position="233"/>
        <end position="259"/>
    </location>
</feature>
<dbReference type="PROSITE" id="PS50928">
    <property type="entry name" value="ABC_TM1"/>
    <property type="match status" value="1"/>
</dbReference>
<dbReference type="Gene3D" id="1.10.3720.10">
    <property type="entry name" value="MetI-like"/>
    <property type="match status" value="1"/>
</dbReference>
<feature type="transmembrane region" description="Helical" evidence="7">
    <location>
        <begin position="140"/>
        <end position="159"/>
    </location>
</feature>
<keyword evidence="5 7" id="KW-1133">Transmembrane helix</keyword>
<feature type="transmembrane region" description="Helical" evidence="7">
    <location>
        <begin position="279"/>
        <end position="301"/>
    </location>
</feature>
<evidence type="ECO:0000259" key="8">
    <source>
        <dbReference type="PROSITE" id="PS50928"/>
    </source>
</evidence>
<keyword evidence="12" id="KW-1185">Reference proteome</keyword>
<evidence type="ECO:0000256" key="1">
    <source>
        <dbReference type="ARBA" id="ARBA00004651"/>
    </source>
</evidence>
<reference evidence="9 12" key="2">
    <citation type="submission" date="2011-04" db="EMBL/GenBank/DDBJ databases">
        <title>The complete genome of Selenomonas sputigena DSM 20758.</title>
        <authorList>
            <consortium name="US DOE Joint Genome Institute (JGI-PGF)"/>
            <person name="Lucas S."/>
            <person name="Copeland A."/>
            <person name="Lapidus A."/>
            <person name="Bruce D."/>
            <person name="Goodwin L."/>
            <person name="Pitluck S."/>
            <person name="Peters L."/>
            <person name="Kyrpides N."/>
            <person name="Mavromatis K."/>
            <person name="Ivanova N."/>
            <person name="Ovchinnikova G."/>
            <person name="Teshima H."/>
            <person name="Detter J.C."/>
            <person name="Tapia R."/>
            <person name="Han C."/>
            <person name="Land M."/>
            <person name="Hauser L."/>
            <person name="Markowitz V."/>
            <person name="Cheng J.-F."/>
            <person name="Hugenholtz P."/>
            <person name="Woyke T."/>
            <person name="Wu D."/>
            <person name="Gronow S."/>
            <person name="Wellnitz S."/>
            <person name="Schneider S."/>
            <person name="Klenk H.-P."/>
            <person name="Eisen J.A."/>
        </authorList>
    </citation>
    <scope>NUCLEOTIDE SEQUENCE [LARGE SCALE GENOMIC DNA]</scope>
    <source>
        <strain evidence="9">ATCC 35185</strain>
        <strain evidence="12">ATCC 35185 / DSM 20758 / VPI D19B-28</strain>
    </source>
</reference>
<evidence type="ECO:0000313" key="12">
    <source>
        <dbReference type="Proteomes" id="UP000011124"/>
    </source>
</evidence>
<dbReference type="HOGENOM" id="CLU_036879_0_2_9"/>
<evidence type="ECO:0000256" key="7">
    <source>
        <dbReference type="RuleBase" id="RU363032"/>
    </source>
</evidence>
<keyword evidence="3" id="KW-1003">Cell membrane</keyword>
<dbReference type="RefSeq" id="WP_006193919.1">
    <property type="nucleotide sequence ID" value="NC_015437.1"/>
</dbReference>
<evidence type="ECO:0000256" key="4">
    <source>
        <dbReference type="ARBA" id="ARBA00022692"/>
    </source>
</evidence>
<dbReference type="eggNOG" id="COG0601">
    <property type="taxonomic scope" value="Bacteria"/>
</dbReference>
<feature type="transmembrane region" description="Helical" evidence="7">
    <location>
        <begin position="165"/>
        <end position="186"/>
    </location>
</feature>
<dbReference type="KEGG" id="ssg:Selsp_2079"/>
<feature type="domain" description="ABC transmembrane type-1" evidence="8">
    <location>
        <begin position="98"/>
        <end position="298"/>
    </location>
</feature>
<feature type="transmembrane region" description="Helical" evidence="7">
    <location>
        <begin position="102"/>
        <end position="128"/>
    </location>
</feature>
<dbReference type="PANTHER" id="PTHR43163:SF6">
    <property type="entry name" value="DIPEPTIDE TRANSPORT SYSTEM PERMEASE PROTEIN DPPB-RELATED"/>
    <property type="match status" value="1"/>
</dbReference>
<evidence type="ECO:0000313" key="9">
    <source>
        <dbReference type="EMBL" id="AEC01026.1"/>
    </source>
</evidence>